<feature type="domain" description="Schizont-infected cell agglutination extracellular alpha" evidence="4">
    <location>
        <begin position="23"/>
        <end position="182"/>
    </location>
</feature>
<evidence type="ECO:0008006" key="7">
    <source>
        <dbReference type="Google" id="ProtNLM"/>
    </source>
</evidence>
<dbReference type="EMBL" id="KQ001654">
    <property type="protein sequence ID" value="KJP89167.1"/>
    <property type="molecule type" value="Genomic_DNA"/>
</dbReference>
<feature type="compositionally biased region" description="Polar residues" evidence="1">
    <location>
        <begin position="547"/>
        <end position="561"/>
    </location>
</feature>
<evidence type="ECO:0000313" key="5">
    <source>
        <dbReference type="EMBL" id="KJP89167.1"/>
    </source>
</evidence>
<dbReference type="VEuPathDB" id="PlasmoDB:AK88_01253"/>
<evidence type="ECO:0000313" key="6">
    <source>
        <dbReference type="Proteomes" id="UP000054561"/>
    </source>
</evidence>
<dbReference type="AlphaFoldDB" id="A0A0D9QQX0"/>
<dbReference type="OrthoDB" id="389533at2759"/>
<organism evidence="5 6">
    <name type="scientific">Plasmodium fragile</name>
    <dbReference type="NCBI Taxonomy" id="5857"/>
    <lineage>
        <taxon>Eukaryota</taxon>
        <taxon>Sar</taxon>
        <taxon>Alveolata</taxon>
        <taxon>Apicomplexa</taxon>
        <taxon>Aconoidasida</taxon>
        <taxon>Haemosporida</taxon>
        <taxon>Plasmodiidae</taxon>
        <taxon>Plasmodium</taxon>
        <taxon>Plasmodium (Plasmodium)</taxon>
    </lineage>
</organism>
<keyword evidence="6" id="KW-1185">Reference proteome</keyword>
<feature type="compositionally biased region" description="Low complexity" evidence="1">
    <location>
        <begin position="529"/>
        <end position="546"/>
    </location>
</feature>
<gene>
    <name evidence="5" type="ORF">AK88_01253</name>
</gene>
<evidence type="ECO:0000259" key="3">
    <source>
        <dbReference type="Pfam" id="PF12879"/>
    </source>
</evidence>
<feature type="region of interest" description="Disordered" evidence="1">
    <location>
        <begin position="259"/>
        <end position="497"/>
    </location>
</feature>
<keyword evidence="2" id="KW-0812">Transmembrane</keyword>
<feature type="compositionally biased region" description="Low complexity" evidence="1">
    <location>
        <begin position="649"/>
        <end position="659"/>
    </location>
</feature>
<evidence type="ECO:0000259" key="4">
    <source>
        <dbReference type="Pfam" id="PF12887"/>
    </source>
</evidence>
<feature type="compositionally biased region" description="Gly residues" evidence="1">
    <location>
        <begin position="660"/>
        <end position="681"/>
    </location>
</feature>
<sequence length="1221" mass="132014">MSAKEFTDLLVEYILERKIQGDLKDGEDFSDKIWTDIKSMFSELGEYLNERGYHITIQTICRNNEFRSEHLKDSLSKFLCREIGKIFFYMEGLSSGNKKQVGRNDRQRELWNHLKCMVGTVALIKLYGKHCKIKEITEHVSSIMNMMEDSFGLGHNREKCKWANFDALRIGTRFMGEAMDEWVTEWRKRQHRINAGNQAQVCTRNRGTQGTDDAGQQAKEGNSIEILESTNLGTATEWMDKKEYMKKSDVKELIKKVGESKNSQEGKNILNTEISKWEQARPNGPDKETARAAMPAEAGGRTNGVHATLRPTTSTSPGMSEADKAGNAGGTAKITPENPADNEPATQKEPTADKTKKTDGDPDKKKAESKEEKTPEHTDKAGTPRAPAPAPEGSAGGAGTNVARKEPEEEPPPPAPSPAAPPGPPPASVSPQAEPTVVVPGKEATPAPGKDGQPSTGGQGPNKDTAGKIPLETASAGSVHVKSPRSEEDCGKLGPDPDRISECLETVLEPKVHNVSVPTDEPASGQWGIPGSSGSTTISIGTSTTTQNVPTGKDVTSSVDVSGSAATEPSAATTPTNQTQPEPASTTTSTSSGPDPAAPGPKADGAADNADTGGPGLTGSSVTNPDGENAGLPPLNPPKPKPNPDQTDSSSGSGPISTGGEPGAGGGGVGGGSGGGGGGSGSAEKDACLSSNSGSSSGASVLLIDIPRYADGTGGHFGTGPTPGPRGQAPQNGQDNGPFLPDLTGTVLTATTPILFFLTAVTVALLGYSLWKYFAHLAKRRRTFRTVRDVPSPQLDEEILQHLQRGAPPPDYAYTMVMDRRAASAADRRRRHPRVHKRTIIELHLEVLHECEAAAWENVKDGYLQIIVEEFAQDLMRDDHRNNNILDVSTSDHGLPGNHVPSTLAPPTDSDGTNPCPDDDPAPWSCMETIPLETGPCAPNDCASWSCMETTPLATDASPRNEDDPDPWSCMETMQLATAPCAPNDCDPWSYMETIQFATDPCPPNEDNHDPWSCMETTQLDAQPDPHSSPRHECPIPDDINWINWIDRNKRILRECTTQPWVVQLKSNWKQYLRAHMVAKEDNGVSGQRELTEQRSIGCVEMKKDAWKKWVAQQHHDMAKYIESDCFRHLLENIDQETVPEKGALSVVDADFAVENVMAAEDVLRVRALPRSQPMHPQPYMKKPLTATIWILILALIIEECEVERSLQARELYVDELLQKL</sequence>
<feature type="compositionally biased region" description="Polar residues" evidence="1">
    <location>
        <begin position="265"/>
        <end position="274"/>
    </location>
</feature>
<feature type="compositionally biased region" description="Basic and acidic residues" evidence="1">
    <location>
        <begin position="275"/>
        <end position="290"/>
    </location>
</feature>
<feature type="compositionally biased region" description="Pro residues" evidence="1">
    <location>
        <begin position="412"/>
        <end position="428"/>
    </location>
</feature>
<dbReference type="GeneID" id="24266567"/>
<dbReference type="Pfam" id="PF12879">
    <property type="entry name" value="SICA_C"/>
    <property type="match status" value="1"/>
</dbReference>
<feature type="region of interest" description="Disordered" evidence="1">
    <location>
        <begin position="712"/>
        <end position="738"/>
    </location>
</feature>
<feature type="domain" description="Schizont-infected cell agglutination C-terminal" evidence="3">
    <location>
        <begin position="772"/>
        <end position="902"/>
    </location>
</feature>
<feature type="compositionally biased region" description="Low complexity" evidence="1">
    <location>
        <begin position="564"/>
        <end position="576"/>
    </location>
</feature>
<feature type="region of interest" description="Disordered" evidence="1">
    <location>
        <begin position="514"/>
        <end position="696"/>
    </location>
</feature>
<evidence type="ECO:0000256" key="1">
    <source>
        <dbReference type="SAM" id="MobiDB-lite"/>
    </source>
</evidence>
<dbReference type="InterPro" id="IPR024290">
    <property type="entry name" value="SICA_extracell_a"/>
</dbReference>
<feature type="compositionally biased region" description="Basic and acidic residues" evidence="1">
    <location>
        <begin position="484"/>
        <end position="497"/>
    </location>
</feature>
<dbReference type="InterPro" id="IPR024288">
    <property type="entry name" value="SICA_C"/>
</dbReference>
<dbReference type="Pfam" id="PF12887">
    <property type="entry name" value="SICA_alpha"/>
    <property type="match status" value="1"/>
</dbReference>
<accession>A0A0D9QQX0</accession>
<protein>
    <recommendedName>
        <fullName evidence="7">Schizont-infected cell agglutination C-terminal domain-containing protein</fullName>
    </recommendedName>
</protein>
<feature type="compositionally biased region" description="Low complexity" evidence="1">
    <location>
        <begin position="584"/>
        <end position="612"/>
    </location>
</feature>
<dbReference type="OMA" id="QHRINAG"/>
<feature type="compositionally biased region" description="Basic and acidic residues" evidence="1">
    <location>
        <begin position="350"/>
        <end position="382"/>
    </location>
</feature>
<dbReference type="Proteomes" id="UP000054561">
    <property type="component" value="Unassembled WGS sequence"/>
</dbReference>
<reference evidence="5 6" key="1">
    <citation type="submission" date="2014-03" db="EMBL/GenBank/DDBJ databases">
        <title>The Genome Sequence of Plasmodium fragile nilgiri.</title>
        <authorList>
            <consortium name="The Broad Institute Genomics Platform"/>
            <consortium name="The Broad Institute Genome Sequencing Center for Infectious Disease"/>
            <person name="Neafsey D."/>
            <person name="Duraisingh M."/>
            <person name="Young S.K."/>
            <person name="Zeng Q."/>
            <person name="Gargeya S."/>
            <person name="Abouelleil A."/>
            <person name="Alvarado L."/>
            <person name="Chapman S.B."/>
            <person name="Gainer-Dewar J."/>
            <person name="Goldberg J."/>
            <person name="Griggs A."/>
            <person name="Gujja S."/>
            <person name="Hansen M."/>
            <person name="Howarth C."/>
            <person name="Imamovic A."/>
            <person name="Larimer J."/>
            <person name="Pearson M."/>
            <person name="Poon T.W."/>
            <person name="Priest M."/>
            <person name="Roberts A."/>
            <person name="Saif S."/>
            <person name="Shea T."/>
            <person name="Sykes S."/>
            <person name="Wortman J."/>
            <person name="Nusbaum C."/>
            <person name="Birren B."/>
        </authorList>
    </citation>
    <scope>NUCLEOTIDE SEQUENCE [LARGE SCALE GENOMIC DNA]</scope>
    <source>
        <strain evidence="6">nilgiri</strain>
    </source>
</reference>
<keyword evidence="2" id="KW-1133">Transmembrane helix</keyword>
<name>A0A0D9QQX0_PLAFR</name>
<feature type="transmembrane region" description="Helical" evidence="2">
    <location>
        <begin position="754"/>
        <end position="775"/>
    </location>
</feature>
<feature type="compositionally biased region" description="Pro residues" evidence="1">
    <location>
        <begin position="634"/>
        <end position="643"/>
    </location>
</feature>
<evidence type="ECO:0000256" key="2">
    <source>
        <dbReference type="SAM" id="Phobius"/>
    </source>
</evidence>
<dbReference type="RefSeq" id="XP_012334312.1">
    <property type="nucleotide sequence ID" value="XM_012478889.1"/>
</dbReference>
<proteinExistence type="predicted"/>
<feature type="region of interest" description="Disordered" evidence="1">
    <location>
        <begin position="888"/>
        <end position="920"/>
    </location>
</feature>
<keyword evidence="2" id="KW-0472">Membrane</keyword>